<gene>
    <name evidence="2" type="ORF">SAMN05421847_2549</name>
</gene>
<evidence type="ECO:0000313" key="3">
    <source>
        <dbReference type="Proteomes" id="UP000236738"/>
    </source>
</evidence>
<dbReference type="RefSeq" id="WP_103914406.1">
    <property type="nucleotide sequence ID" value="NZ_FNUS01000006.1"/>
</dbReference>
<dbReference type="Proteomes" id="UP000236738">
    <property type="component" value="Unassembled WGS sequence"/>
</dbReference>
<dbReference type="SUPFAM" id="SSF56925">
    <property type="entry name" value="OMPA-like"/>
    <property type="match status" value="1"/>
</dbReference>
<dbReference type="Pfam" id="PF13568">
    <property type="entry name" value="OMP_b-brl_2"/>
    <property type="match status" value="1"/>
</dbReference>
<keyword evidence="3" id="KW-1185">Reference proteome</keyword>
<dbReference type="InterPro" id="IPR011250">
    <property type="entry name" value="OMP/PagP_B-barrel"/>
</dbReference>
<feature type="domain" description="Outer membrane protein beta-barrel" evidence="1">
    <location>
        <begin position="217"/>
        <end position="374"/>
    </location>
</feature>
<evidence type="ECO:0000313" key="2">
    <source>
        <dbReference type="EMBL" id="SEG50678.1"/>
    </source>
</evidence>
<sequence length="402" mass="46176">MKKVLQIILLGFATLFFAQKYEAGYFITNDGVKHDATIKNLDWYKNPKDFKYKENTSEEEKTETVANIKEFGITGASKFVRYIGKVNVAAQNLQKLGWEKEPIWKDKTVFLKVLSEGKATLYFLRDEDSENFFVGKNDENIEPLIYVKYFADGSEDNVAKNNLYKTQLMKILNADRNYSKMINNTEYKTSDLTKLFNSYNNVNEAKASNFRKENSVKIHLSARPGVNFSSLSINSTLPDYSNFNSNFDSKATFRMGLEAEFSLPFNNRSWSIILEPTYQSFKSTGTTAANLKAEVDYSSIEIPLGVRYYFNISQKSRMFIDGSFVVANADMNKKLSLESPFFSTAKNYDLESSSNFIFGVGYNYNNKFSIEARVHTERHVLNYLYFNSAFKTTSLVFGYTIF</sequence>
<dbReference type="EMBL" id="FNUS01000006">
    <property type="protein sequence ID" value="SEG50678.1"/>
    <property type="molecule type" value="Genomic_DNA"/>
</dbReference>
<dbReference type="OrthoDB" id="921445at2"/>
<proteinExistence type="predicted"/>
<evidence type="ECO:0000259" key="1">
    <source>
        <dbReference type="Pfam" id="PF13568"/>
    </source>
</evidence>
<accession>A0A1H6APP1</accession>
<dbReference type="InterPro" id="IPR025665">
    <property type="entry name" value="Beta-barrel_OMP_2"/>
</dbReference>
<reference evidence="3" key="1">
    <citation type="submission" date="2016-10" db="EMBL/GenBank/DDBJ databases">
        <authorList>
            <person name="Varghese N."/>
            <person name="Submissions S."/>
        </authorList>
    </citation>
    <scope>NUCLEOTIDE SEQUENCE [LARGE SCALE GENOMIC DNA]</scope>
    <source>
        <strain evidence="3">DSM 21580</strain>
    </source>
</reference>
<protein>
    <submittedName>
        <fullName evidence="2">Outer membrane protein beta-barrel domain-containing protein</fullName>
    </submittedName>
</protein>
<name>A0A1H6APP1_9FLAO</name>
<dbReference type="AlphaFoldDB" id="A0A1H6APP1"/>
<organism evidence="2 3">
    <name type="scientific">Halpernia humi</name>
    <dbReference type="NCBI Taxonomy" id="493375"/>
    <lineage>
        <taxon>Bacteria</taxon>
        <taxon>Pseudomonadati</taxon>
        <taxon>Bacteroidota</taxon>
        <taxon>Flavobacteriia</taxon>
        <taxon>Flavobacteriales</taxon>
        <taxon>Weeksellaceae</taxon>
        <taxon>Chryseobacterium group</taxon>
        <taxon>Halpernia</taxon>
    </lineage>
</organism>